<name>A0ABN5VJ20_9ACTN</name>
<dbReference type="EMBL" id="AP018448">
    <property type="protein sequence ID" value="BBC33329.1"/>
    <property type="molecule type" value="Genomic_DNA"/>
</dbReference>
<keyword evidence="2" id="KW-0812">Transmembrane</keyword>
<proteinExistence type="predicted"/>
<reference evidence="3 4" key="1">
    <citation type="journal article" date="2010" name="ChemBioChem">
        <title>Cloning and characterization of the biosynthetic gene cluster of 16-membered macrolide antibiotic FD-891: involvement of a dual functional cytochrome P450 monooxygenase catalyzing epoxidation and hydroxylation.</title>
        <authorList>
            <person name="Kudo F."/>
            <person name="Motegi A."/>
            <person name="Mizoue K."/>
            <person name="Eguchi T."/>
        </authorList>
    </citation>
    <scope>NUCLEOTIDE SEQUENCE [LARGE SCALE GENOMIC DNA]</scope>
    <source>
        <strain evidence="3 4">A-8890</strain>
    </source>
</reference>
<protein>
    <submittedName>
        <fullName evidence="3">Uncharacterized protein</fullName>
    </submittedName>
</protein>
<sequence>MGLLVALVPGGTARAAESCEEPVTAWLDCWAERVSSRGAWVVKLDRELALDGQEHHERKKTEEAVRKRRHQLVVDVPDGARTGQGGTVLLILAGGRLVHPGASIDRLPKWAVDELDAVGACTPTRLCDMVREEEGDKQPLTGAELIQDRVVTDSSTQLNAFEPIPGPEPSNTPTTSPGDRNDKKDKGDKDDKKQDDKKQDDKGGGTGQTVDNQNGNQNGENDSLFDGPVVWMSLVLALLLLAFVILVRRSRGPVAVGHRAAPVRGGGNAAPTRAVRTANRASPAPAHGGDESTARLRVTPAAAPRHGRHVGARPSHARTAVVRSDLHPQGYVELDRVLYRAVWADPDRPPPAPGGLVDVTDARERDSDVLYAFPPTAARHAKGTPR</sequence>
<dbReference type="RefSeq" id="WP_286252831.1">
    <property type="nucleotide sequence ID" value="NZ_AP018448.1"/>
</dbReference>
<feature type="compositionally biased region" description="Basic and acidic residues" evidence="1">
    <location>
        <begin position="179"/>
        <end position="203"/>
    </location>
</feature>
<feature type="compositionally biased region" description="Low complexity" evidence="1">
    <location>
        <begin position="211"/>
        <end position="221"/>
    </location>
</feature>
<feature type="region of interest" description="Disordered" evidence="1">
    <location>
        <begin position="159"/>
        <end position="221"/>
    </location>
</feature>
<evidence type="ECO:0000313" key="3">
    <source>
        <dbReference type="EMBL" id="BBC33329.1"/>
    </source>
</evidence>
<organism evidence="3 4">
    <name type="scientific">Streptomyces graminofaciens</name>
    <dbReference type="NCBI Taxonomy" id="68212"/>
    <lineage>
        <taxon>Bacteria</taxon>
        <taxon>Bacillati</taxon>
        <taxon>Actinomycetota</taxon>
        <taxon>Actinomycetes</taxon>
        <taxon>Kitasatosporales</taxon>
        <taxon>Streptomycetaceae</taxon>
        <taxon>Streptomyces</taxon>
    </lineage>
</organism>
<evidence type="ECO:0000256" key="2">
    <source>
        <dbReference type="SAM" id="Phobius"/>
    </source>
</evidence>
<keyword evidence="2" id="KW-1133">Transmembrane helix</keyword>
<dbReference type="Proteomes" id="UP001321542">
    <property type="component" value="Chromosome"/>
</dbReference>
<gene>
    <name evidence="3" type="ORF">SGFS_046230</name>
</gene>
<feature type="transmembrane region" description="Helical" evidence="2">
    <location>
        <begin position="229"/>
        <end position="247"/>
    </location>
</feature>
<keyword evidence="2" id="KW-0472">Membrane</keyword>
<reference evidence="3 4" key="2">
    <citation type="journal article" date="2023" name="ChemBioChem">
        <title>Acyltransferase Domain Exchange between Two Independent Type I Polyketide Synthases in the Same Producer Strain of Macrolide Antibiotics.</title>
        <authorList>
            <person name="Kudo F."/>
            <person name="Kishikawa K."/>
            <person name="Tsuboi K."/>
            <person name="Kido T."/>
            <person name="Usui T."/>
            <person name="Hashimoto J."/>
            <person name="Shin-Ya K."/>
            <person name="Miyanaga A."/>
            <person name="Eguchi T."/>
        </authorList>
    </citation>
    <scope>NUCLEOTIDE SEQUENCE [LARGE SCALE GENOMIC DNA]</scope>
    <source>
        <strain evidence="3 4">A-8890</strain>
    </source>
</reference>
<evidence type="ECO:0000313" key="4">
    <source>
        <dbReference type="Proteomes" id="UP001321542"/>
    </source>
</evidence>
<accession>A0ABN5VJ20</accession>
<keyword evidence="4" id="KW-1185">Reference proteome</keyword>
<evidence type="ECO:0000256" key="1">
    <source>
        <dbReference type="SAM" id="MobiDB-lite"/>
    </source>
</evidence>